<dbReference type="Pfam" id="PF26273">
    <property type="entry name" value="Gly_zipper"/>
    <property type="match status" value="1"/>
</dbReference>
<dbReference type="Proteomes" id="UP000007954">
    <property type="component" value="Chromosome"/>
</dbReference>
<evidence type="ECO:0000259" key="3">
    <source>
        <dbReference type="Pfam" id="PF26273"/>
    </source>
</evidence>
<feature type="domain" description="Glycine zipper-like" evidence="3">
    <location>
        <begin position="31"/>
        <end position="86"/>
    </location>
</feature>
<dbReference type="EMBL" id="FR746099">
    <property type="protein sequence ID" value="CCC41074.1"/>
    <property type="molecule type" value="Genomic_DNA"/>
</dbReference>
<feature type="transmembrane region" description="Helical" evidence="2">
    <location>
        <begin position="37"/>
        <end position="60"/>
    </location>
</feature>
<feature type="transmembrane region" description="Helical" evidence="2">
    <location>
        <begin position="66"/>
        <end position="88"/>
    </location>
</feature>
<evidence type="ECO:0000313" key="4">
    <source>
        <dbReference type="EMBL" id="CCC41074.1"/>
    </source>
</evidence>
<organism evidence="4 5">
    <name type="scientific">Haloquadratum walsbyi (strain DSM 16854 / JCM 12705 / C23)</name>
    <dbReference type="NCBI Taxonomy" id="768065"/>
    <lineage>
        <taxon>Archaea</taxon>
        <taxon>Methanobacteriati</taxon>
        <taxon>Methanobacteriota</taxon>
        <taxon>Stenosarchaea group</taxon>
        <taxon>Halobacteria</taxon>
        <taxon>Halobacteriales</taxon>
        <taxon>Haloferacaceae</taxon>
        <taxon>Haloquadratum</taxon>
    </lineage>
</organism>
<keyword evidence="2" id="KW-0472">Membrane</keyword>
<dbReference type="AlphaFoldDB" id="G0LLV4"/>
<proteinExistence type="predicted"/>
<gene>
    <name evidence="4" type="ordered locus">Hqrw_3297</name>
</gene>
<evidence type="ECO:0000256" key="2">
    <source>
        <dbReference type="SAM" id="Phobius"/>
    </source>
</evidence>
<dbReference type="KEGG" id="hwc:Hqrw_3297"/>
<evidence type="ECO:0000313" key="5">
    <source>
        <dbReference type="Proteomes" id="UP000007954"/>
    </source>
</evidence>
<feature type="compositionally biased region" description="Basic and acidic residues" evidence="1">
    <location>
        <begin position="18"/>
        <end position="31"/>
    </location>
</feature>
<dbReference type="RefSeq" id="WP_011572115.1">
    <property type="nucleotide sequence ID" value="NC_017459.1"/>
</dbReference>
<sequence length="91" mass="9247">MAQDYAGGTEQLPGETVVHTEDTGEAMHDDSSSKVETFGLGVSAALLIGAVGGVIGMWAFPVDGAVPLFVGLGVGFILSPVVGLGMLWRQG</sequence>
<dbReference type="OrthoDB" id="308142at2157"/>
<reference evidence="4 5" key="1">
    <citation type="journal article" date="2011" name="PLoS ONE">
        <title>Haloquadratum walsbyi: limited diversity in a global pond.</title>
        <authorList>
            <person name="Dyall-Smith M."/>
            <person name="Pfeiffer F."/>
            <person name="Klee K."/>
            <person name="Palm P."/>
            <person name="Gross K."/>
            <person name="Schuster S.C."/>
            <person name="Rampp M."/>
            <person name="Oesterhelt D."/>
        </authorList>
    </citation>
    <scope>NUCLEOTIDE SEQUENCE [LARGE SCALE GENOMIC DNA]</scope>
    <source>
        <strain evidence="5">DSM 16854 / JCM 12705 / C23</strain>
    </source>
</reference>
<dbReference type="HOGENOM" id="CLU_2419984_0_0_2"/>
<evidence type="ECO:0000256" key="1">
    <source>
        <dbReference type="SAM" id="MobiDB-lite"/>
    </source>
</evidence>
<dbReference type="InterPro" id="IPR058598">
    <property type="entry name" value="Gly_zipper-like_dom"/>
</dbReference>
<keyword evidence="2" id="KW-0812">Transmembrane</keyword>
<feature type="region of interest" description="Disordered" evidence="1">
    <location>
        <begin position="1"/>
        <end position="31"/>
    </location>
</feature>
<accession>G0LLV4</accession>
<protein>
    <recommendedName>
        <fullName evidence="3">Glycine zipper-like domain-containing protein</fullName>
    </recommendedName>
</protein>
<keyword evidence="2" id="KW-1133">Transmembrane helix</keyword>
<name>G0LLV4_HALWC</name>
<dbReference type="GeneID" id="12448108"/>